<keyword evidence="1" id="KW-0472">Membrane</keyword>
<organism evidence="2 3">
    <name type="scientific">Nocardia nova SH22a</name>
    <dbReference type="NCBI Taxonomy" id="1415166"/>
    <lineage>
        <taxon>Bacteria</taxon>
        <taxon>Bacillati</taxon>
        <taxon>Actinomycetota</taxon>
        <taxon>Actinomycetes</taxon>
        <taxon>Mycobacteriales</taxon>
        <taxon>Nocardiaceae</taxon>
        <taxon>Nocardia</taxon>
    </lineage>
</organism>
<keyword evidence="1" id="KW-1133">Transmembrane helix</keyword>
<protein>
    <submittedName>
        <fullName evidence="2">Uncharacterized protein</fullName>
    </submittedName>
</protein>
<dbReference type="Proteomes" id="UP000019150">
    <property type="component" value="Chromosome"/>
</dbReference>
<evidence type="ECO:0000313" key="2">
    <source>
        <dbReference type="EMBL" id="AHH18683.1"/>
    </source>
</evidence>
<dbReference type="KEGG" id="nno:NONO_c38990"/>
<sequence length="37" mass="4247">MCVTLPLVLLIAGLIVFTVAVLRVPLRGERRREDDRR</sequence>
<evidence type="ECO:0000313" key="3">
    <source>
        <dbReference type="Proteomes" id="UP000019150"/>
    </source>
</evidence>
<gene>
    <name evidence="2" type="ORF">NONO_c38990</name>
</gene>
<dbReference type="EMBL" id="CP006850">
    <property type="protein sequence ID" value="AHH18683.1"/>
    <property type="molecule type" value="Genomic_DNA"/>
</dbReference>
<keyword evidence="3" id="KW-1185">Reference proteome</keyword>
<name>W5TI51_9NOCA</name>
<dbReference type="PATRIC" id="fig|1415166.3.peg.4000"/>
<feature type="transmembrane region" description="Helical" evidence="1">
    <location>
        <begin position="6"/>
        <end position="26"/>
    </location>
</feature>
<dbReference type="STRING" id="1415166.NONO_c38990"/>
<evidence type="ECO:0000256" key="1">
    <source>
        <dbReference type="SAM" id="Phobius"/>
    </source>
</evidence>
<reference evidence="2 3" key="1">
    <citation type="journal article" date="2014" name="Appl. Environ. Microbiol.">
        <title>Insights into the Microbial Degradation of Rubber and Gutta-Percha by Analysis of the Complete Genome of Nocardia nova SH22a.</title>
        <authorList>
            <person name="Luo Q."/>
            <person name="Hiessl S."/>
            <person name="Poehlein A."/>
            <person name="Daniel R."/>
            <person name="Steinbuchel A."/>
        </authorList>
    </citation>
    <scope>NUCLEOTIDE SEQUENCE [LARGE SCALE GENOMIC DNA]</scope>
    <source>
        <strain evidence="2">SH22a</strain>
    </source>
</reference>
<proteinExistence type="predicted"/>
<dbReference type="AlphaFoldDB" id="W5TI51"/>
<dbReference type="HOGENOM" id="CLU_220279_0_0_11"/>
<accession>W5TI51</accession>
<keyword evidence="1" id="KW-0812">Transmembrane</keyword>